<accession>A0ABY0S5K4</accession>
<dbReference type="Proteomes" id="UP000181903">
    <property type="component" value="Chromosome I"/>
</dbReference>
<reference evidence="1 2" key="1">
    <citation type="submission" date="2016-10" db="EMBL/GenBank/DDBJ databases">
        <authorList>
            <person name="Varghese N."/>
            <person name="Submissions S."/>
        </authorList>
    </citation>
    <scope>NUCLEOTIDE SEQUENCE [LARGE SCALE GENOMIC DNA]</scope>
    <source>
        <strain evidence="1 2">BS2776</strain>
    </source>
</reference>
<organism evidence="1 2">
    <name type="scientific">Pseudomonas poae</name>
    <dbReference type="NCBI Taxonomy" id="200451"/>
    <lineage>
        <taxon>Bacteria</taxon>
        <taxon>Pseudomonadati</taxon>
        <taxon>Pseudomonadota</taxon>
        <taxon>Gammaproteobacteria</taxon>
        <taxon>Pseudomonadales</taxon>
        <taxon>Pseudomonadaceae</taxon>
        <taxon>Pseudomonas</taxon>
    </lineage>
</organism>
<sequence>MTHTLLKHWSFIIDVARNSEKGIDASEERLKHVAGLRSEVYHLFKGFTNGEGRLLLVGCVDQQKQLREYGSIISEYHRYTSPNNAPATIVELESWRTKILDARGQLYKALNKAYQGAK</sequence>
<proteinExistence type="predicted"/>
<dbReference type="EMBL" id="LT629706">
    <property type="protein sequence ID" value="SDO83583.1"/>
    <property type="molecule type" value="Genomic_DNA"/>
</dbReference>
<evidence type="ECO:0000313" key="1">
    <source>
        <dbReference type="EMBL" id="SDO83583.1"/>
    </source>
</evidence>
<protein>
    <submittedName>
        <fullName evidence="1">Uncharacterized protein</fullName>
    </submittedName>
</protein>
<gene>
    <name evidence="1" type="ORF">SAMN04490208_5119</name>
</gene>
<evidence type="ECO:0000313" key="2">
    <source>
        <dbReference type="Proteomes" id="UP000181903"/>
    </source>
</evidence>
<keyword evidence="2" id="KW-1185">Reference proteome</keyword>
<name>A0ABY0S5K4_9PSED</name>